<keyword evidence="2 9" id="KW-0808">Transferase</keyword>
<dbReference type="GO" id="GO:0005975">
    <property type="term" value="P:carbohydrate metabolic process"/>
    <property type="evidence" value="ECO:0007669"/>
    <property type="project" value="InterPro"/>
</dbReference>
<keyword evidence="5" id="KW-0067">ATP-binding</keyword>
<protein>
    <recommendedName>
        <fullName evidence="1">D-glycero-beta-D-manno-heptose 1-phosphate adenylyltransferase</fullName>
        <ecNumber evidence="1">2.7.7.70</ecNumber>
    </recommendedName>
</protein>
<reference evidence="9" key="1">
    <citation type="submission" date="2018-06" db="EMBL/GenBank/DDBJ databases">
        <authorList>
            <person name="Zhirakovskaya E."/>
        </authorList>
    </citation>
    <scope>NUCLEOTIDE SEQUENCE</scope>
</reference>
<proteinExistence type="predicted"/>
<dbReference type="InterPro" id="IPR050385">
    <property type="entry name" value="Archaeal_FAD_synthase"/>
</dbReference>
<evidence type="ECO:0000256" key="6">
    <source>
        <dbReference type="ARBA" id="ARBA00023277"/>
    </source>
</evidence>
<evidence type="ECO:0000259" key="8">
    <source>
        <dbReference type="Pfam" id="PF01467"/>
    </source>
</evidence>
<evidence type="ECO:0000256" key="1">
    <source>
        <dbReference type="ARBA" id="ARBA00012519"/>
    </source>
</evidence>
<dbReference type="PANTHER" id="PTHR43793">
    <property type="entry name" value="FAD SYNTHASE"/>
    <property type="match status" value="1"/>
</dbReference>
<keyword evidence="6" id="KW-0119">Carbohydrate metabolism</keyword>
<keyword evidence="3" id="KW-0548">Nucleotidyltransferase</keyword>
<name>A0A3B1CRQ2_9ZZZZ</name>
<dbReference type="GO" id="GO:0016773">
    <property type="term" value="F:phosphotransferase activity, alcohol group as acceptor"/>
    <property type="evidence" value="ECO:0007669"/>
    <property type="project" value="InterPro"/>
</dbReference>
<organism evidence="9">
    <name type="scientific">hydrothermal vent metagenome</name>
    <dbReference type="NCBI Taxonomy" id="652676"/>
    <lineage>
        <taxon>unclassified sequences</taxon>
        <taxon>metagenomes</taxon>
        <taxon>ecological metagenomes</taxon>
    </lineage>
</organism>
<feature type="domain" description="Cytidyltransferase-like" evidence="8">
    <location>
        <begin position="27"/>
        <end position="133"/>
    </location>
</feature>
<comment type="catalytic activity">
    <reaction evidence="7">
        <text>D-glycero-beta-D-manno-heptose 1-phosphate + ATP + H(+) = ADP-D-glycero-beta-D-manno-heptose + diphosphate</text>
        <dbReference type="Rhea" id="RHEA:27465"/>
        <dbReference type="ChEBI" id="CHEBI:15378"/>
        <dbReference type="ChEBI" id="CHEBI:30616"/>
        <dbReference type="ChEBI" id="CHEBI:33019"/>
        <dbReference type="ChEBI" id="CHEBI:59967"/>
        <dbReference type="ChEBI" id="CHEBI:61593"/>
        <dbReference type="EC" id="2.7.7.70"/>
    </reaction>
</comment>
<dbReference type="EC" id="2.7.7.70" evidence="1"/>
<accession>A0A3B1CRQ2</accession>
<evidence type="ECO:0000256" key="7">
    <source>
        <dbReference type="ARBA" id="ARBA00047428"/>
    </source>
</evidence>
<dbReference type="Pfam" id="PF01467">
    <property type="entry name" value="CTP_transf_like"/>
    <property type="match status" value="1"/>
</dbReference>
<gene>
    <name evidence="9" type="ORF">MNBD_IGNAVI01-1183</name>
</gene>
<dbReference type="AlphaFoldDB" id="A0A3B1CRQ2"/>
<dbReference type="NCBIfam" id="TIGR02199">
    <property type="entry name" value="rfaE_dom_II"/>
    <property type="match status" value="1"/>
</dbReference>
<evidence type="ECO:0000256" key="5">
    <source>
        <dbReference type="ARBA" id="ARBA00022840"/>
    </source>
</evidence>
<evidence type="ECO:0000313" key="9">
    <source>
        <dbReference type="EMBL" id="VAX27343.1"/>
    </source>
</evidence>
<dbReference type="EMBL" id="UOGD01000378">
    <property type="protein sequence ID" value="VAX27343.1"/>
    <property type="molecule type" value="Genomic_DNA"/>
</dbReference>
<keyword evidence="4" id="KW-0547">Nucleotide-binding</keyword>
<evidence type="ECO:0000256" key="4">
    <source>
        <dbReference type="ARBA" id="ARBA00022741"/>
    </source>
</evidence>
<dbReference type="GO" id="GO:0005524">
    <property type="term" value="F:ATP binding"/>
    <property type="evidence" value="ECO:0007669"/>
    <property type="project" value="UniProtKB-KW"/>
</dbReference>
<sequence>MKDVLISREKIISIRKALKVLDKSVVFTNGCFDILHAGHVDYLAKAKEKGDVLIVGLNSDASVKRIKGERRPIINERERAFLLYNLKSVDYVTLFEEDTPEQLIRELIPDMLVKGSDWSIDKIVGKDIVEEHGGKVESIKFVTDQSTSKIVDKIYEMYK</sequence>
<dbReference type="SUPFAM" id="SSF52374">
    <property type="entry name" value="Nucleotidylyl transferase"/>
    <property type="match status" value="1"/>
</dbReference>
<keyword evidence="9" id="KW-0418">Kinase</keyword>
<dbReference type="NCBIfam" id="TIGR00125">
    <property type="entry name" value="cyt_tran_rel"/>
    <property type="match status" value="1"/>
</dbReference>
<evidence type="ECO:0000256" key="3">
    <source>
        <dbReference type="ARBA" id="ARBA00022695"/>
    </source>
</evidence>
<dbReference type="Gene3D" id="3.40.50.620">
    <property type="entry name" value="HUPs"/>
    <property type="match status" value="1"/>
</dbReference>
<dbReference type="GO" id="GO:0016301">
    <property type="term" value="F:kinase activity"/>
    <property type="evidence" value="ECO:0007669"/>
    <property type="project" value="UniProtKB-KW"/>
</dbReference>
<dbReference type="InterPro" id="IPR004821">
    <property type="entry name" value="Cyt_trans-like"/>
</dbReference>
<dbReference type="GO" id="GO:0033786">
    <property type="term" value="F:heptose-1-phosphate adenylyltransferase activity"/>
    <property type="evidence" value="ECO:0007669"/>
    <property type="project" value="RHEA"/>
</dbReference>
<dbReference type="InterPro" id="IPR011914">
    <property type="entry name" value="RfaE_dom_II"/>
</dbReference>
<dbReference type="InterPro" id="IPR014729">
    <property type="entry name" value="Rossmann-like_a/b/a_fold"/>
</dbReference>
<dbReference type="PANTHER" id="PTHR43793:SF2">
    <property type="entry name" value="BIFUNCTIONAL PROTEIN HLDE"/>
    <property type="match status" value="1"/>
</dbReference>
<evidence type="ECO:0000256" key="2">
    <source>
        <dbReference type="ARBA" id="ARBA00022679"/>
    </source>
</evidence>